<keyword evidence="4" id="KW-1185">Reference proteome</keyword>
<proteinExistence type="predicted"/>
<protein>
    <submittedName>
        <fullName evidence="3">Uncharacterized protein</fullName>
    </submittedName>
</protein>
<evidence type="ECO:0000256" key="2">
    <source>
        <dbReference type="SAM" id="SignalP"/>
    </source>
</evidence>
<accession>A0A7R9GIJ7</accession>
<name>A0A7R9GIJ7_9CRUS</name>
<feature type="region of interest" description="Disordered" evidence="1">
    <location>
        <begin position="179"/>
        <end position="204"/>
    </location>
</feature>
<gene>
    <name evidence="3" type="ORF">NMOB1V02_LOCUS10006</name>
</gene>
<dbReference type="AlphaFoldDB" id="A0A7R9GIJ7"/>
<evidence type="ECO:0000313" key="4">
    <source>
        <dbReference type="Proteomes" id="UP000678499"/>
    </source>
</evidence>
<organism evidence="3">
    <name type="scientific">Notodromas monacha</name>
    <dbReference type="NCBI Taxonomy" id="399045"/>
    <lineage>
        <taxon>Eukaryota</taxon>
        <taxon>Metazoa</taxon>
        <taxon>Ecdysozoa</taxon>
        <taxon>Arthropoda</taxon>
        <taxon>Crustacea</taxon>
        <taxon>Oligostraca</taxon>
        <taxon>Ostracoda</taxon>
        <taxon>Podocopa</taxon>
        <taxon>Podocopida</taxon>
        <taxon>Cypridocopina</taxon>
        <taxon>Cypridoidea</taxon>
        <taxon>Cyprididae</taxon>
        <taxon>Notodromas</taxon>
    </lineage>
</organism>
<sequence>MRPGGFLVLMLILSVGNQRQAALGFLRVLPLFRHSFRFSGLQRGKERDDDLEDDDDDREMAIPLCTRFTGTTPTTAITTQKSAIKAEAQQQNVELADAPLDANLHKQLADYEDEIMAVMAALRGGKMVPGGMQNTRRMKPGGERFRVRRPHAGRKWGTEAVVNPRLGLARRPGRMKPAGIRRRHGRFNGPAPGVARSEDDLPSAGFGPRAGVGRLMMQHRRGFPRAFPAHGPGVIGGRPGPAGPLQMPVIMDDPVVWYACRVIDNETIFTNEENTRFPDGSEFILDLHRNLLCFGTMCWLSVDPDQQRNNFDDRRSVFFSSESSSRSLVSLVLANAAAVEETTILSWTASHMKSSPWILLYELRFADCVLNVRRNALNLAFVQVDGISSDVLNDFNASRVGHLFIVQKNDGSGEVPPIDLRISLAHQDVGFSGGIPSSALDLLAYTCPYWFRSRSFGISAAALPL</sequence>
<reference evidence="3" key="1">
    <citation type="submission" date="2020-11" db="EMBL/GenBank/DDBJ databases">
        <authorList>
            <person name="Tran Van P."/>
        </authorList>
    </citation>
    <scope>NUCLEOTIDE SEQUENCE</scope>
</reference>
<feature type="signal peptide" evidence="2">
    <location>
        <begin position="1"/>
        <end position="21"/>
    </location>
</feature>
<dbReference type="EMBL" id="OA885814">
    <property type="protein sequence ID" value="CAD7282381.1"/>
    <property type="molecule type" value="Genomic_DNA"/>
</dbReference>
<dbReference type="EMBL" id="CAJPEX010003777">
    <property type="protein sequence ID" value="CAG0922533.1"/>
    <property type="molecule type" value="Genomic_DNA"/>
</dbReference>
<evidence type="ECO:0000313" key="3">
    <source>
        <dbReference type="EMBL" id="CAD7282381.1"/>
    </source>
</evidence>
<dbReference type="Proteomes" id="UP000678499">
    <property type="component" value="Unassembled WGS sequence"/>
</dbReference>
<keyword evidence="2" id="KW-0732">Signal</keyword>
<feature type="chain" id="PRO_5036210851" evidence="2">
    <location>
        <begin position="22"/>
        <end position="465"/>
    </location>
</feature>
<dbReference type="OrthoDB" id="5353557at2759"/>
<evidence type="ECO:0000256" key="1">
    <source>
        <dbReference type="SAM" id="MobiDB-lite"/>
    </source>
</evidence>